<feature type="transmembrane region" description="Helical" evidence="2">
    <location>
        <begin position="253"/>
        <end position="270"/>
    </location>
</feature>
<evidence type="ECO:0000256" key="1">
    <source>
        <dbReference type="SAM" id="MobiDB-lite"/>
    </source>
</evidence>
<keyword evidence="2" id="KW-1133">Transmembrane helix</keyword>
<feature type="region of interest" description="Disordered" evidence="1">
    <location>
        <begin position="221"/>
        <end position="244"/>
    </location>
</feature>
<protein>
    <submittedName>
        <fullName evidence="3">12025_t:CDS:1</fullName>
    </submittedName>
</protein>
<dbReference type="Proteomes" id="UP000789342">
    <property type="component" value="Unassembled WGS sequence"/>
</dbReference>
<keyword evidence="2" id="KW-0472">Membrane</keyword>
<proteinExistence type="predicted"/>
<dbReference type="Gene3D" id="3.40.710.10">
    <property type="entry name" value="DD-peptidase/beta-lactamase superfamily"/>
    <property type="match status" value="1"/>
</dbReference>
<organism evidence="3 4">
    <name type="scientific">Acaulospora morrowiae</name>
    <dbReference type="NCBI Taxonomy" id="94023"/>
    <lineage>
        <taxon>Eukaryota</taxon>
        <taxon>Fungi</taxon>
        <taxon>Fungi incertae sedis</taxon>
        <taxon>Mucoromycota</taxon>
        <taxon>Glomeromycotina</taxon>
        <taxon>Glomeromycetes</taxon>
        <taxon>Diversisporales</taxon>
        <taxon>Acaulosporaceae</taxon>
        <taxon>Acaulospora</taxon>
    </lineage>
</organism>
<gene>
    <name evidence="3" type="ORF">AMORRO_LOCUS11049</name>
</gene>
<keyword evidence="4" id="KW-1185">Reference proteome</keyword>
<comment type="caution">
    <text evidence="3">The sequence shown here is derived from an EMBL/GenBank/DDBJ whole genome shotgun (WGS) entry which is preliminary data.</text>
</comment>
<feature type="non-terminal residue" evidence="3">
    <location>
        <position position="1"/>
    </location>
</feature>
<evidence type="ECO:0000313" key="4">
    <source>
        <dbReference type="Proteomes" id="UP000789342"/>
    </source>
</evidence>
<name>A0A9N9HFF1_9GLOM</name>
<dbReference type="OrthoDB" id="2429818at2759"/>
<accession>A0A9N9HFF1</accession>
<dbReference type="InterPro" id="IPR012338">
    <property type="entry name" value="Beta-lactam/transpept-like"/>
</dbReference>
<dbReference type="AlphaFoldDB" id="A0A9N9HFF1"/>
<evidence type="ECO:0000313" key="3">
    <source>
        <dbReference type="EMBL" id="CAG8676347.1"/>
    </source>
</evidence>
<sequence>RSMAKLAAIMANGGQPLDVNSNNGETSSNNTFHEPQLLSPSTYSLITTRLPTTFDQVLQENITATIGGFGYFRLEGFEDMEFIGWGGSGGSLLLWNPELKVGFGYCMNAFHTALLGDKRSLKMLKEVVDYWLVAETQQTVRWKFSGSGAQQFSIYLSNDNYKLSPQALASNVIVTDESRNVIVSLNPQYYNDKGFYLIFTSVANISDIYARSENFEVKQNGSAPAEYVPPTTTSQSPTSTGTKKSGANINFDIQNIYLLMLCGFVAYMLVTRN</sequence>
<evidence type="ECO:0000256" key="2">
    <source>
        <dbReference type="SAM" id="Phobius"/>
    </source>
</evidence>
<keyword evidence="2" id="KW-0812">Transmembrane</keyword>
<feature type="compositionally biased region" description="Low complexity" evidence="1">
    <location>
        <begin position="229"/>
        <end position="244"/>
    </location>
</feature>
<dbReference type="EMBL" id="CAJVPV010013251">
    <property type="protein sequence ID" value="CAG8676347.1"/>
    <property type="molecule type" value="Genomic_DNA"/>
</dbReference>
<dbReference type="SUPFAM" id="SSF56601">
    <property type="entry name" value="beta-lactamase/transpeptidase-like"/>
    <property type="match status" value="1"/>
</dbReference>
<reference evidence="3" key="1">
    <citation type="submission" date="2021-06" db="EMBL/GenBank/DDBJ databases">
        <authorList>
            <person name="Kallberg Y."/>
            <person name="Tangrot J."/>
            <person name="Rosling A."/>
        </authorList>
    </citation>
    <scope>NUCLEOTIDE SEQUENCE</scope>
    <source>
        <strain evidence="3">CL551</strain>
    </source>
</reference>